<feature type="transmembrane region" description="Helical" evidence="1">
    <location>
        <begin position="35"/>
        <end position="53"/>
    </location>
</feature>
<keyword evidence="1" id="KW-0812">Transmembrane</keyword>
<dbReference type="OrthoDB" id="5694214at2"/>
<proteinExistence type="predicted"/>
<keyword evidence="3" id="KW-1185">Reference proteome</keyword>
<dbReference type="RefSeq" id="WP_105042375.1">
    <property type="nucleotide sequence ID" value="NZ_MQWA01000001.1"/>
</dbReference>
<keyword evidence="1" id="KW-0472">Membrane</keyword>
<protein>
    <submittedName>
        <fullName evidence="2">Uncharacterized protein</fullName>
    </submittedName>
</protein>
<gene>
    <name evidence="2" type="ORF">BSZ32_04775</name>
</gene>
<dbReference type="AlphaFoldDB" id="A0A2S7TZW7"/>
<organism evidence="2 3">
    <name type="scientific">Rubritalea profundi</name>
    <dbReference type="NCBI Taxonomy" id="1658618"/>
    <lineage>
        <taxon>Bacteria</taxon>
        <taxon>Pseudomonadati</taxon>
        <taxon>Verrucomicrobiota</taxon>
        <taxon>Verrucomicrobiia</taxon>
        <taxon>Verrucomicrobiales</taxon>
        <taxon>Rubritaleaceae</taxon>
        <taxon>Rubritalea</taxon>
    </lineage>
</organism>
<name>A0A2S7TZW7_9BACT</name>
<evidence type="ECO:0000313" key="2">
    <source>
        <dbReference type="EMBL" id="PQJ27880.1"/>
    </source>
</evidence>
<evidence type="ECO:0000313" key="3">
    <source>
        <dbReference type="Proteomes" id="UP000239907"/>
    </source>
</evidence>
<keyword evidence="1" id="KW-1133">Transmembrane helix</keyword>
<comment type="caution">
    <text evidence="2">The sequence shown here is derived from an EMBL/GenBank/DDBJ whole genome shotgun (WGS) entry which is preliminary data.</text>
</comment>
<dbReference type="EMBL" id="MQWA01000001">
    <property type="protein sequence ID" value="PQJ27880.1"/>
    <property type="molecule type" value="Genomic_DNA"/>
</dbReference>
<reference evidence="2 3" key="1">
    <citation type="submission" date="2016-12" db="EMBL/GenBank/DDBJ databases">
        <title>Study of bacterial adaptation to deep sea.</title>
        <authorList>
            <person name="Song J."/>
            <person name="Yoshizawa S."/>
            <person name="Kogure K."/>
        </authorList>
    </citation>
    <scope>NUCLEOTIDE SEQUENCE [LARGE SCALE GENOMIC DNA]</scope>
    <source>
        <strain evidence="2 3">SAORIC-165</strain>
    </source>
</reference>
<accession>A0A2S7TZW7</accession>
<evidence type="ECO:0000256" key="1">
    <source>
        <dbReference type="SAM" id="Phobius"/>
    </source>
</evidence>
<sequence>MEKVVDSDESHGVPGQDVADFVSMQKVKRKRQGKWALVLWMSLLVVGGGVVFYNRELEKPISSEPSEFVKQEKEYQDTLARESREALRLFDRYMVVASANEKSEYVLGGVRKILSIEQKQGDLDFIVPRPPVRLLANSYSDEGEMPRLEFLLVDKSQRRFEVVMWKKDSVWKLDWEQHVRYAESGWSQFLADQTIGNPKEFRLYVRRRHVGAGRERTKLQLIFYKPKMQVGERLQESPQVNVPKDSAQFAQLGAAFDAQSSKKDEVRPSVMGLLDTAGFLRVKATLDWQQGAEEDPVMVLKELSATHWLELDPGKNSSAGTDE</sequence>
<dbReference type="Proteomes" id="UP000239907">
    <property type="component" value="Unassembled WGS sequence"/>
</dbReference>